<keyword evidence="3" id="KW-1185">Reference proteome</keyword>
<comment type="caution">
    <text evidence="2">The sequence shown here is derived from an EMBL/GenBank/DDBJ whole genome shotgun (WGS) entry which is preliminary data.</text>
</comment>
<dbReference type="AlphaFoldDB" id="A0A1A6HP38"/>
<evidence type="ECO:0000313" key="3">
    <source>
        <dbReference type="Proteomes" id="UP000092124"/>
    </source>
</evidence>
<proteinExistence type="predicted"/>
<evidence type="ECO:0000256" key="1">
    <source>
        <dbReference type="SAM" id="MobiDB-lite"/>
    </source>
</evidence>
<reference evidence="2 3" key="1">
    <citation type="submission" date="2016-06" db="EMBL/GenBank/DDBJ databases">
        <title>The Draft Genome Sequence and Annotation of the Desert Woodrat Neotoma lepida.</title>
        <authorList>
            <person name="Campbell M."/>
            <person name="Oakeson K.F."/>
            <person name="Yandell M."/>
            <person name="Halpert J.R."/>
            <person name="Dearing D."/>
        </authorList>
    </citation>
    <scope>NUCLEOTIDE SEQUENCE [LARGE SCALE GENOMIC DNA]</scope>
    <source>
        <strain evidence="2">417</strain>
        <tissue evidence="2">Liver</tissue>
    </source>
</reference>
<feature type="compositionally biased region" description="Polar residues" evidence="1">
    <location>
        <begin position="1"/>
        <end position="22"/>
    </location>
</feature>
<protein>
    <submittedName>
        <fullName evidence="2">Uncharacterized protein</fullName>
    </submittedName>
</protein>
<organism evidence="2 3">
    <name type="scientific">Neotoma lepida</name>
    <name type="common">Desert woodrat</name>
    <dbReference type="NCBI Taxonomy" id="56216"/>
    <lineage>
        <taxon>Eukaryota</taxon>
        <taxon>Metazoa</taxon>
        <taxon>Chordata</taxon>
        <taxon>Craniata</taxon>
        <taxon>Vertebrata</taxon>
        <taxon>Euteleostomi</taxon>
        <taxon>Mammalia</taxon>
        <taxon>Eutheria</taxon>
        <taxon>Euarchontoglires</taxon>
        <taxon>Glires</taxon>
        <taxon>Rodentia</taxon>
        <taxon>Myomorpha</taxon>
        <taxon>Muroidea</taxon>
        <taxon>Cricetidae</taxon>
        <taxon>Neotominae</taxon>
        <taxon>Neotoma</taxon>
    </lineage>
</organism>
<feature type="region of interest" description="Disordered" evidence="1">
    <location>
        <begin position="1"/>
        <end position="53"/>
    </location>
</feature>
<feature type="non-terminal residue" evidence="2">
    <location>
        <position position="105"/>
    </location>
</feature>
<dbReference type="EMBL" id="LZPO01017550">
    <property type="protein sequence ID" value="OBS80021.1"/>
    <property type="molecule type" value="Genomic_DNA"/>
</dbReference>
<name>A0A1A6HP38_NEOLE</name>
<feature type="compositionally biased region" description="Polar residues" evidence="1">
    <location>
        <begin position="37"/>
        <end position="48"/>
    </location>
</feature>
<dbReference type="OrthoDB" id="10520970at2759"/>
<dbReference type="Proteomes" id="UP000092124">
    <property type="component" value="Unassembled WGS sequence"/>
</dbReference>
<dbReference type="STRING" id="56216.A0A1A6HP38"/>
<evidence type="ECO:0000313" key="2">
    <source>
        <dbReference type="EMBL" id="OBS80021.1"/>
    </source>
</evidence>
<gene>
    <name evidence="2" type="ORF">A6R68_21777</name>
</gene>
<accession>A0A1A6HP38</accession>
<sequence length="105" mass="11658">MATVGSKNNMTSQNRSPSFSSKEAQDEGATVEDKDLSQSSPETPQCQTAPRAPFRRRVWKSLRNNIMKGPRSLCYCLCWTEERQRIANNKILAVSLKGHGGSRGS</sequence>